<dbReference type="PROSITE" id="PS50893">
    <property type="entry name" value="ABC_TRANSPORTER_2"/>
    <property type="match status" value="1"/>
</dbReference>
<comment type="subcellular location">
    <subcellularLocation>
        <location evidence="1">Peroxisome membrane</location>
        <topology evidence="1">Multi-pass membrane protein</topology>
    </subcellularLocation>
</comment>
<dbReference type="GO" id="GO:0006635">
    <property type="term" value="P:fatty acid beta-oxidation"/>
    <property type="evidence" value="ECO:0007669"/>
    <property type="project" value="TreeGrafter"/>
</dbReference>
<proteinExistence type="inferred from homology"/>
<dbReference type="PANTHER" id="PTHR11384">
    <property type="entry name" value="ATP-BINDING CASSETTE, SUB-FAMILY D MEMBER"/>
    <property type="match status" value="1"/>
</dbReference>
<dbReference type="PROSITE" id="PS00211">
    <property type="entry name" value="ABC_TRANSPORTER_1"/>
    <property type="match status" value="1"/>
</dbReference>
<dbReference type="GO" id="GO:0042760">
    <property type="term" value="P:very long-chain fatty acid catabolic process"/>
    <property type="evidence" value="ECO:0007669"/>
    <property type="project" value="TreeGrafter"/>
</dbReference>
<keyword evidence="4" id="KW-0813">Transport</keyword>
<feature type="domain" description="ABC transmembrane type-1" evidence="13">
    <location>
        <begin position="199"/>
        <end position="336"/>
    </location>
</feature>
<dbReference type="Pfam" id="PF06472">
    <property type="entry name" value="ABC_membrane_2"/>
    <property type="match status" value="1"/>
</dbReference>
<dbReference type="InterPro" id="IPR011527">
    <property type="entry name" value="ABC1_TM_dom"/>
</dbReference>
<dbReference type="SUPFAM" id="SSF52540">
    <property type="entry name" value="P-loop containing nucleoside triphosphate hydrolases"/>
    <property type="match status" value="1"/>
</dbReference>
<evidence type="ECO:0000256" key="1">
    <source>
        <dbReference type="ARBA" id="ARBA00004585"/>
    </source>
</evidence>
<protein>
    <recommendedName>
        <fullName evidence="3">Probable ATP-dependent transporter ycf16</fullName>
    </recommendedName>
</protein>
<dbReference type="InterPro" id="IPR050835">
    <property type="entry name" value="ABC_transporter_sub-D"/>
</dbReference>
<accession>A0AAV9IMV3</accession>
<evidence type="ECO:0000256" key="5">
    <source>
        <dbReference type="ARBA" id="ARBA00022692"/>
    </source>
</evidence>
<feature type="domain" description="ABC transporter" evidence="12">
    <location>
        <begin position="515"/>
        <end position="742"/>
    </location>
</feature>
<dbReference type="AlphaFoldDB" id="A0AAV9IMV3"/>
<evidence type="ECO:0000256" key="9">
    <source>
        <dbReference type="ARBA" id="ARBA00023136"/>
    </source>
</evidence>
<dbReference type="GO" id="GO:0005324">
    <property type="term" value="F:long-chain fatty acid transmembrane transporter activity"/>
    <property type="evidence" value="ECO:0007669"/>
    <property type="project" value="TreeGrafter"/>
</dbReference>
<evidence type="ECO:0000259" key="13">
    <source>
        <dbReference type="PROSITE" id="PS50929"/>
    </source>
</evidence>
<evidence type="ECO:0000256" key="3">
    <source>
        <dbReference type="ARBA" id="ARBA00014334"/>
    </source>
</evidence>
<evidence type="ECO:0000259" key="12">
    <source>
        <dbReference type="PROSITE" id="PS50893"/>
    </source>
</evidence>
<name>A0AAV9IMV3_9RHOD</name>
<feature type="compositionally biased region" description="Polar residues" evidence="10">
    <location>
        <begin position="736"/>
        <end position="749"/>
    </location>
</feature>
<keyword evidence="7" id="KW-0067">ATP-binding</keyword>
<evidence type="ECO:0000313" key="15">
    <source>
        <dbReference type="Proteomes" id="UP001300502"/>
    </source>
</evidence>
<dbReference type="Proteomes" id="UP001300502">
    <property type="component" value="Unassembled WGS sequence"/>
</dbReference>
<dbReference type="GO" id="GO:0016887">
    <property type="term" value="F:ATP hydrolysis activity"/>
    <property type="evidence" value="ECO:0007669"/>
    <property type="project" value="InterPro"/>
</dbReference>
<feature type="transmembrane region" description="Helical" evidence="11">
    <location>
        <begin position="240"/>
        <end position="259"/>
    </location>
</feature>
<feature type="compositionally biased region" description="Low complexity" evidence="10">
    <location>
        <begin position="770"/>
        <end position="781"/>
    </location>
</feature>
<dbReference type="InterPro" id="IPR003439">
    <property type="entry name" value="ABC_transporter-like_ATP-bd"/>
</dbReference>
<dbReference type="PANTHER" id="PTHR11384:SF67">
    <property type="entry name" value="ATP-BINDING CASSETTE SUB-FAMILY D MEMBER 1"/>
    <property type="match status" value="1"/>
</dbReference>
<comment type="caution">
    <text evidence="14">The sequence shown here is derived from an EMBL/GenBank/DDBJ whole genome shotgun (WGS) entry which is preliminary data.</text>
</comment>
<dbReference type="InterPro" id="IPR003593">
    <property type="entry name" value="AAA+_ATPase"/>
</dbReference>
<feature type="transmembrane region" description="Helical" evidence="11">
    <location>
        <begin position="326"/>
        <end position="354"/>
    </location>
</feature>
<dbReference type="FunFam" id="3.40.50.300:FF:000636">
    <property type="entry name" value="ATP-binding cassette sub-family D member 3"/>
    <property type="match status" value="1"/>
</dbReference>
<dbReference type="EMBL" id="JANCYU010000069">
    <property type="protein sequence ID" value="KAK4528772.1"/>
    <property type="molecule type" value="Genomic_DNA"/>
</dbReference>
<keyword evidence="6" id="KW-0547">Nucleotide-binding</keyword>
<evidence type="ECO:0000256" key="4">
    <source>
        <dbReference type="ARBA" id="ARBA00022448"/>
    </source>
</evidence>
<dbReference type="Gene3D" id="3.40.50.300">
    <property type="entry name" value="P-loop containing nucleotide triphosphate hydrolases"/>
    <property type="match status" value="1"/>
</dbReference>
<comment type="similarity">
    <text evidence="2">Belongs to the ABC transporter superfamily. ABCD family. Peroxisomal fatty acyl CoA transporter (TC 3.A.1.203) subfamily.</text>
</comment>
<evidence type="ECO:0000256" key="11">
    <source>
        <dbReference type="SAM" id="Phobius"/>
    </source>
</evidence>
<dbReference type="InterPro" id="IPR017871">
    <property type="entry name" value="ABC_transporter-like_CS"/>
</dbReference>
<evidence type="ECO:0000256" key="7">
    <source>
        <dbReference type="ARBA" id="ARBA00022840"/>
    </source>
</evidence>
<evidence type="ECO:0000256" key="2">
    <source>
        <dbReference type="ARBA" id="ARBA00008575"/>
    </source>
</evidence>
<dbReference type="GO" id="GO:0005524">
    <property type="term" value="F:ATP binding"/>
    <property type="evidence" value="ECO:0007669"/>
    <property type="project" value="UniProtKB-KW"/>
</dbReference>
<dbReference type="GO" id="GO:0005778">
    <property type="term" value="C:peroxisomal membrane"/>
    <property type="evidence" value="ECO:0007669"/>
    <property type="project" value="UniProtKB-SubCell"/>
</dbReference>
<organism evidence="14 15">
    <name type="scientific">Galdieria yellowstonensis</name>
    <dbReference type="NCBI Taxonomy" id="3028027"/>
    <lineage>
        <taxon>Eukaryota</taxon>
        <taxon>Rhodophyta</taxon>
        <taxon>Bangiophyceae</taxon>
        <taxon>Galdieriales</taxon>
        <taxon>Galdieriaceae</taxon>
        <taxon>Galdieria</taxon>
    </lineage>
</organism>
<dbReference type="InterPro" id="IPR036640">
    <property type="entry name" value="ABC1_TM_sf"/>
</dbReference>
<evidence type="ECO:0000256" key="6">
    <source>
        <dbReference type="ARBA" id="ARBA00022741"/>
    </source>
</evidence>
<dbReference type="GO" id="GO:0015910">
    <property type="term" value="P:long-chain fatty acid import into peroxisome"/>
    <property type="evidence" value="ECO:0007669"/>
    <property type="project" value="TreeGrafter"/>
</dbReference>
<sequence length="798" mass="89325">MSYTLSIGRLPSLASLFRGPHAKKKVALTGALVFAALAAEEFWRRKQTAKLKGTGVQSAVERRRQRRDRKVRVDKVFAKNLWYFIKIMFPSLRCKEFGTVILVGCLLTARSYLDIWVSDNGGDVVKAIVGRNLKRFIRKAVINILLMSVPISLVNNLLKYTISELQIMMRKRLTLYFHEEYLSNQTYYKVCNLDTRIQNVDQLLSQDVDKFTTSLATLYSNVAKPLLDIVLFSKRLARTLGSSGPLIMIMYFLLTSAILRAIQPPFGRLTADEQKLEGEYRLRHSRLITHSEEIAFYGGGKREKLYINESFNKVIRHLRKILRLRLYIGFIDSFLVKYLATIVGYCIVSVPIFLSRTQEMDQPHSNAVSSSLSHFSGADADEDDRLVRTGGAKEHIIKGSEDIAALYTRNSRLLMSLSSAIGRIVLAGKELPRISGYCARVTELEQVLYEVSQGYSENGSNSNTGPPKGLTPVFSVASSVDLFSSSSDLVSSRNHEAEELSSLCTPGKVIISDIIRFEHVNIISPDRTILCRDLNLEVPQGTNVLITGPNGCGKSSLFRVLAGLWPLYGKALYRPDSSKIFYVPQRPYLALGTLRDQIIYPLTKEEAEEQGCTDDALKQLLHDVYLDEVGNRKGGLDSVCDWSDVLSGGEKQRIAMARLFYHQPMYAVLDECTSAVSLDVEGHLYESAKKRNITLLTVSHRPSLWRFHEKILRFDGQGGYTFRDLDPAEIPAIHDTNASLSSSKPQPQTAYDGKKKDNIDGSIVEENSSFHHSSNSSGSNSTVPGRRKLDATTDVASE</sequence>
<dbReference type="SUPFAM" id="SSF90123">
    <property type="entry name" value="ABC transporter transmembrane region"/>
    <property type="match status" value="1"/>
</dbReference>
<evidence type="ECO:0000313" key="14">
    <source>
        <dbReference type="EMBL" id="KAK4528772.1"/>
    </source>
</evidence>
<keyword evidence="9 11" id="KW-0472">Membrane</keyword>
<dbReference type="CDD" id="cd03223">
    <property type="entry name" value="ABCD_peroxisomal_ALDP"/>
    <property type="match status" value="1"/>
</dbReference>
<dbReference type="GO" id="GO:0007031">
    <property type="term" value="P:peroxisome organization"/>
    <property type="evidence" value="ECO:0007669"/>
    <property type="project" value="TreeGrafter"/>
</dbReference>
<dbReference type="SMART" id="SM00382">
    <property type="entry name" value="AAA"/>
    <property type="match status" value="1"/>
</dbReference>
<keyword evidence="5 11" id="KW-0812">Transmembrane</keyword>
<keyword evidence="8 11" id="KW-1133">Transmembrane helix</keyword>
<dbReference type="GO" id="GO:0140359">
    <property type="term" value="F:ABC-type transporter activity"/>
    <property type="evidence" value="ECO:0007669"/>
    <property type="project" value="InterPro"/>
</dbReference>
<dbReference type="PROSITE" id="PS50929">
    <property type="entry name" value="ABC_TM1F"/>
    <property type="match status" value="1"/>
</dbReference>
<dbReference type="InterPro" id="IPR027417">
    <property type="entry name" value="P-loop_NTPase"/>
</dbReference>
<feature type="region of interest" description="Disordered" evidence="10">
    <location>
        <begin position="734"/>
        <end position="798"/>
    </location>
</feature>
<reference evidence="14 15" key="1">
    <citation type="submission" date="2022-07" db="EMBL/GenBank/DDBJ databases">
        <title>Genome-wide signatures of adaptation to extreme environments.</title>
        <authorList>
            <person name="Cho C.H."/>
            <person name="Yoon H.S."/>
        </authorList>
    </citation>
    <scope>NUCLEOTIDE SEQUENCE [LARGE SCALE GENOMIC DNA]</scope>
    <source>
        <strain evidence="14 15">108.79 E11</strain>
    </source>
</reference>
<gene>
    <name evidence="14" type="ORF">GAYE_SCF64G6718</name>
</gene>
<evidence type="ECO:0000256" key="10">
    <source>
        <dbReference type="SAM" id="MobiDB-lite"/>
    </source>
</evidence>
<evidence type="ECO:0000256" key="8">
    <source>
        <dbReference type="ARBA" id="ARBA00022989"/>
    </source>
</evidence>
<dbReference type="Pfam" id="PF00005">
    <property type="entry name" value="ABC_tran"/>
    <property type="match status" value="1"/>
</dbReference>
<keyword evidence="15" id="KW-1185">Reference proteome</keyword>